<dbReference type="RefSeq" id="WP_076340739.1">
    <property type="nucleotide sequence ID" value="NZ_CAMSPY010000020.1"/>
</dbReference>
<evidence type="ECO:0000256" key="4">
    <source>
        <dbReference type="ARBA" id="ARBA00022692"/>
    </source>
</evidence>
<dbReference type="STRING" id="1862672.BO225_02625"/>
<dbReference type="GO" id="GO:0005886">
    <property type="term" value="C:plasma membrane"/>
    <property type="evidence" value="ECO:0007669"/>
    <property type="project" value="UniProtKB-SubCell"/>
</dbReference>
<dbReference type="FunFam" id="3.10.580.10:FF:000002">
    <property type="entry name" value="Magnesium/cobalt efflux protein CorC"/>
    <property type="match status" value="1"/>
</dbReference>
<dbReference type="Gene3D" id="3.10.580.10">
    <property type="entry name" value="CBS-domain"/>
    <property type="match status" value="1"/>
</dbReference>
<keyword evidence="3" id="KW-1003">Cell membrane</keyword>
<proteinExistence type="inferred from homology"/>
<comment type="subcellular location">
    <subcellularLocation>
        <location evidence="1">Cell membrane</location>
        <topology evidence="1">Multi-pass membrane protein</topology>
    </subcellularLocation>
</comment>
<evidence type="ECO:0000256" key="5">
    <source>
        <dbReference type="ARBA" id="ARBA00022737"/>
    </source>
</evidence>
<evidence type="ECO:0000256" key="9">
    <source>
        <dbReference type="PROSITE-ProRule" id="PRU00703"/>
    </source>
</evidence>
<evidence type="ECO:0000256" key="6">
    <source>
        <dbReference type="ARBA" id="ARBA00022989"/>
    </source>
</evidence>
<dbReference type="OrthoDB" id="9798188at2"/>
<evidence type="ECO:0000313" key="15">
    <source>
        <dbReference type="Proteomes" id="UP000186705"/>
    </source>
</evidence>
<keyword evidence="7 9" id="KW-0129">CBS domain</keyword>
<dbReference type="GO" id="GO:0050660">
    <property type="term" value="F:flavin adenine dinucleotide binding"/>
    <property type="evidence" value="ECO:0007669"/>
    <property type="project" value="InterPro"/>
</dbReference>
<comment type="caution">
    <text evidence="14">The sequence shown here is derived from an EMBL/GenBank/DDBJ whole genome shotgun (WGS) entry which is preliminary data.</text>
</comment>
<evidence type="ECO:0000313" key="14">
    <source>
        <dbReference type="EMBL" id="OLU47554.1"/>
    </source>
</evidence>
<dbReference type="Pfam" id="PF00571">
    <property type="entry name" value="CBS"/>
    <property type="match status" value="1"/>
</dbReference>
<gene>
    <name evidence="14" type="ORF">BO225_02625</name>
</gene>
<dbReference type="AlphaFoldDB" id="A0A1U7NPJ3"/>
<evidence type="ECO:0000256" key="8">
    <source>
        <dbReference type="ARBA" id="ARBA00023136"/>
    </source>
</evidence>
<evidence type="ECO:0000256" key="1">
    <source>
        <dbReference type="ARBA" id="ARBA00004651"/>
    </source>
</evidence>
<evidence type="ECO:0000256" key="3">
    <source>
        <dbReference type="ARBA" id="ARBA00022475"/>
    </source>
</evidence>
<dbReference type="Gene3D" id="3.30.465.10">
    <property type="match status" value="1"/>
</dbReference>
<feature type="transmembrane region" description="Helical" evidence="11">
    <location>
        <begin position="101"/>
        <end position="127"/>
    </location>
</feature>
<reference evidence="14 15" key="1">
    <citation type="submission" date="2016-11" db="EMBL/GenBank/DDBJ databases">
        <title>Description of two novel members of the family Erysipelotrichaceae: Ileibacterium lipovorans gen. nov., sp. nov. and Dubosiella newyorkensis, gen. nov., sp. nov.</title>
        <authorList>
            <person name="Cox L.M."/>
            <person name="Sohn J."/>
            <person name="Tyrrell K.L."/>
            <person name="Citron D.M."/>
            <person name="Lawson P.A."/>
            <person name="Patel N.B."/>
            <person name="Iizumi T."/>
            <person name="Perez-Perez G.I."/>
            <person name="Goldstein E.J."/>
            <person name="Blaser M.J."/>
        </authorList>
    </citation>
    <scope>NUCLEOTIDE SEQUENCE [LARGE SCALE GENOMIC DNA]</scope>
    <source>
        <strain evidence="14 15">NYU-BL-A4</strain>
    </source>
</reference>
<evidence type="ECO:0000256" key="7">
    <source>
        <dbReference type="ARBA" id="ARBA00023122"/>
    </source>
</evidence>
<dbReference type="CDD" id="cd04590">
    <property type="entry name" value="CBS_pair_CorC_HlyC_assoc"/>
    <property type="match status" value="1"/>
</dbReference>
<dbReference type="SMART" id="SM01091">
    <property type="entry name" value="CorC_HlyC"/>
    <property type="match status" value="1"/>
</dbReference>
<feature type="transmembrane region" description="Helical" evidence="11">
    <location>
        <begin position="6"/>
        <end position="30"/>
    </location>
</feature>
<evidence type="ECO:0000256" key="11">
    <source>
        <dbReference type="SAM" id="Phobius"/>
    </source>
</evidence>
<dbReference type="PROSITE" id="PS51846">
    <property type="entry name" value="CNNM"/>
    <property type="match status" value="1"/>
</dbReference>
<dbReference type="PROSITE" id="PS51371">
    <property type="entry name" value="CBS"/>
    <property type="match status" value="1"/>
</dbReference>
<dbReference type="PANTHER" id="PTHR43099:SF5">
    <property type="entry name" value="HLYC_CORC FAMILY TRANSPORTER"/>
    <property type="match status" value="1"/>
</dbReference>
<keyword evidence="8 10" id="KW-0472">Membrane</keyword>
<dbReference type="InterPro" id="IPR016169">
    <property type="entry name" value="FAD-bd_PCMH_sub2"/>
</dbReference>
<dbReference type="InterPro" id="IPR036318">
    <property type="entry name" value="FAD-bd_PCMH-like_sf"/>
</dbReference>
<dbReference type="InterPro" id="IPR046342">
    <property type="entry name" value="CBS_dom_sf"/>
</dbReference>
<comment type="similarity">
    <text evidence="2">Belongs to the UPF0053 family.</text>
</comment>
<dbReference type="GeneID" id="78274841"/>
<evidence type="ECO:0000259" key="13">
    <source>
        <dbReference type="PROSITE" id="PS51846"/>
    </source>
</evidence>
<evidence type="ECO:0000256" key="2">
    <source>
        <dbReference type="ARBA" id="ARBA00006337"/>
    </source>
</evidence>
<keyword evidence="6 10" id="KW-1133">Transmembrane helix</keyword>
<feature type="domain" description="CNNM transmembrane" evidence="13">
    <location>
        <begin position="1"/>
        <end position="206"/>
    </location>
</feature>
<evidence type="ECO:0000259" key="12">
    <source>
        <dbReference type="PROSITE" id="PS51371"/>
    </source>
</evidence>
<accession>A0A1U7NPJ3</accession>
<feature type="domain" description="CBS" evidence="12">
    <location>
        <begin position="289"/>
        <end position="346"/>
    </location>
</feature>
<sequence length="433" mass="48340">MDSTILWMLLLQVALIALNALFACAEIAVISVNENKIEKMAEQGNGKAARLLKLIKDPSRFLATIQVAITLSGFLGSAFAADNFAGYLVDGLVKLGVGISPSILNTISVVLITIILSYFTLVFGELVPKQIAMRKKETMALSVSGLISTISKLFAPLVSLLTISCNGVLRLCGIDPNQEDDTELSEEEIRLMAEAGSLKGTIDQEENTWIQNVFEFDDLAIESIMTHRKDVTMLDAKDPIEVWDKTILESKRSQFPIFKETKDSIVGILNAKDYFRLKDGSKENVWKRAVRKPYFVPENMKADVLFKTMKKDKQKLVVVLDEYGGVSGVVTMNDLVEELVGDFNEEESPRILPAGIDRWKVLGNVPLDAISEITGVDLDENDNDSFNGMMYQQLRRVPEDGERCSFVIKNLQFDVFQIENHEVKFATIIKIKE</sequence>
<keyword evidence="15" id="KW-1185">Reference proteome</keyword>
<dbReference type="SUPFAM" id="SSF54631">
    <property type="entry name" value="CBS-domain pair"/>
    <property type="match status" value="1"/>
</dbReference>
<dbReference type="PANTHER" id="PTHR43099">
    <property type="entry name" value="UPF0053 PROTEIN YRKA"/>
    <property type="match status" value="1"/>
</dbReference>
<dbReference type="Pfam" id="PF03471">
    <property type="entry name" value="CorC_HlyC"/>
    <property type="match status" value="1"/>
</dbReference>
<dbReference type="Pfam" id="PF01595">
    <property type="entry name" value="CNNM"/>
    <property type="match status" value="1"/>
</dbReference>
<dbReference type="InterPro" id="IPR002550">
    <property type="entry name" value="CNNM"/>
</dbReference>
<dbReference type="EMBL" id="MPKA01000045">
    <property type="protein sequence ID" value="OLU47554.1"/>
    <property type="molecule type" value="Genomic_DNA"/>
</dbReference>
<protein>
    <submittedName>
        <fullName evidence="14">Hemolysin</fullName>
    </submittedName>
</protein>
<dbReference type="InterPro" id="IPR051676">
    <property type="entry name" value="UPF0053_domain"/>
</dbReference>
<dbReference type="InterPro" id="IPR000644">
    <property type="entry name" value="CBS_dom"/>
</dbReference>
<feature type="transmembrane region" description="Helical" evidence="11">
    <location>
        <begin position="139"/>
        <end position="163"/>
    </location>
</feature>
<name>A0A1U7NPJ3_9FIRM</name>
<evidence type="ECO:0000256" key="10">
    <source>
        <dbReference type="PROSITE-ProRule" id="PRU01193"/>
    </source>
</evidence>
<organism evidence="14 15">
    <name type="scientific">Dubosiella newyorkensis</name>
    <dbReference type="NCBI Taxonomy" id="1862672"/>
    <lineage>
        <taxon>Bacteria</taxon>
        <taxon>Bacillati</taxon>
        <taxon>Bacillota</taxon>
        <taxon>Erysipelotrichia</taxon>
        <taxon>Erysipelotrichales</taxon>
        <taxon>Erysipelotrichaceae</taxon>
        <taxon>Dubosiella</taxon>
    </lineage>
</organism>
<dbReference type="Proteomes" id="UP000186705">
    <property type="component" value="Unassembled WGS sequence"/>
</dbReference>
<keyword evidence="4 10" id="KW-0812">Transmembrane</keyword>
<keyword evidence="5" id="KW-0677">Repeat</keyword>
<dbReference type="InterPro" id="IPR005170">
    <property type="entry name" value="Transptr-assoc_dom"/>
</dbReference>
<dbReference type="InterPro" id="IPR044751">
    <property type="entry name" value="Ion_transp-like_CBS"/>
</dbReference>
<feature type="transmembrane region" description="Helical" evidence="11">
    <location>
        <begin position="61"/>
        <end position="81"/>
    </location>
</feature>
<dbReference type="SUPFAM" id="SSF56176">
    <property type="entry name" value="FAD-binding/transporter-associated domain-like"/>
    <property type="match status" value="1"/>
</dbReference>